<dbReference type="EMBL" id="AP024233">
    <property type="protein sequence ID" value="BCO09649.1"/>
    <property type="molecule type" value="Genomic_DNA"/>
</dbReference>
<protein>
    <recommendedName>
        <fullName evidence="1">Cyclic nucleotide-binding domain-containing protein</fullName>
    </recommendedName>
</protein>
<dbReference type="AlphaFoldDB" id="A0A915XIB7"/>
<dbReference type="CDD" id="cd02213">
    <property type="entry name" value="cupin_PMI_typeII_C"/>
    <property type="match status" value="1"/>
</dbReference>
<dbReference type="InterPro" id="IPR000595">
    <property type="entry name" value="cNMP-bd_dom"/>
</dbReference>
<organism evidence="2 3">
    <name type="scientific">Desulfolithobacter dissulfuricans</name>
    <dbReference type="NCBI Taxonomy" id="2795293"/>
    <lineage>
        <taxon>Bacteria</taxon>
        <taxon>Pseudomonadati</taxon>
        <taxon>Thermodesulfobacteriota</taxon>
        <taxon>Desulfobulbia</taxon>
        <taxon>Desulfobulbales</taxon>
        <taxon>Desulfobulbaceae</taxon>
        <taxon>Desulfolithobacter</taxon>
    </lineage>
</organism>
<dbReference type="SUPFAM" id="SSF51182">
    <property type="entry name" value="RmlC-like cupins"/>
    <property type="match status" value="1"/>
</dbReference>
<dbReference type="PROSITE" id="PS50042">
    <property type="entry name" value="CNMP_BINDING_3"/>
    <property type="match status" value="1"/>
</dbReference>
<dbReference type="GO" id="GO:0004475">
    <property type="term" value="F:mannose-1-phosphate guanylyltransferase (GTP) activity"/>
    <property type="evidence" value="ECO:0007669"/>
    <property type="project" value="TreeGrafter"/>
</dbReference>
<dbReference type="Pfam" id="PF01050">
    <property type="entry name" value="MannoseP_isomer"/>
    <property type="match status" value="1"/>
</dbReference>
<sequence length="131" mass="15224">MGDITTQEFICQRHTVQITEHRPWGRFTVLADEKDHKVKRIVVLPGQRLSLQRHRHRQEHWLVVSGRAGVTLDDRFLVLGPGESVDIARGAVHRVQNDDQEDLVFIEVQLGDYFGEDDIERLEDDYGRSPR</sequence>
<dbReference type="KEGG" id="ddu:GF1_20250"/>
<name>A0A915XIB7_9BACT</name>
<dbReference type="PANTHER" id="PTHR46390:SF1">
    <property type="entry name" value="MANNOSE-1-PHOSPHATE GUANYLYLTRANSFERASE"/>
    <property type="match status" value="1"/>
</dbReference>
<dbReference type="InterPro" id="IPR001538">
    <property type="entry name" value="Man6P_isomerase-2_C"/>
</dbReference>
<dbReference type="Proteomes" id="UP001063350">
    <property type="component" value="Chromosome"/>
</dbReference>
<reference evidence="2" key="1">
    <citation type="submission" date="2020-12" db="EMBL/GenBank/DDBJ databases">
        <title>Desulfobium dissulfuricans gen. nov., sp. nov., a novel mesophilic, sulfate-reducing bacterium isolated from a deep-sea hydrothermal vent.</title>
        <authorList>
            <person name="Hashimoto Y."/>
            <person name="Tame A."/>
            <person name="Sawayama S."/>
            <person name="Miyazaki J."/>
            <person name="Takai K."/>
            <person name="Nakagawa S."/>
        </authorList>
    </citation>
    <scope>NUCLEOTIDE SEQUENCE</scope>
    <source>
        <strain evidence="2">GF1</strain>
    </source>
</reference>
<dbReference type="Gene3D" id="2.60.120.10">
    <property type="entry name" value="Jelly Rolls"/>
    <property type="match status" value="1"/>
</dbReference>
<dbReference type="InterPro" id="IPR011051">
    <property type="entry name" value="RmlC_Cupin_sf"/>
</dbReference>
<evidence type="ECO:0000259" key="1">
    <source>
        <dbReference type="PROSITE" id="PS50042"/>
    </source>
</evidence>
<accession>A0A915XIB7</accession>
<dbReference type="GO" id="GO:0005976">
    <property type="term" value="P:polysaccharide metabolic process"/>
    <property type="evidence" value="ECO:0007669"/>
    <property type="project" value="InterPro"/>
</dbReference>
<dbReference type="GO" id="GO:0009298">
    <property type="term" value="P:GDP-mannose biosynthetic process"/>
    <property type="evidence" value="ECO:0007669"/>
    <property type="project" value="TreeGrafter"/>
</dbReference>
<dbReference type="PANTHER" id="PTHR46390">
    <property type="entry name" value="MANNOSE-1-PHOSPHATE GUANYLYLTRANSFERASE"/>
    <property type="match status" value="1"/>
</dbReference>
<evidence type="ECO:0000313" key="3">
    <source>
        <dbReference type="Proteomes" id="UP001063350"/>
    </source>
</evidence>
<gene>
    <name evidence="2" type="ORF">GF1_20250</name>
</gene>
<feature type="domain" description="Cyclic nucleotide-binding" evidence="1">
    <location>
        <begin position="87"/>
        <end position="131"/>
    </location>
</feature>
<evidence type="ECO:0000313" key="2">
    <source>
        <dbReference type="EMBL" id="BCO09649.1"/>
    </source>
</evidence>
<dbReference type="InterPro" id="IPR051161">
    <property type="entry name" value="Mannose-6P_isomerase_type2"/>
</dbReference>
<dbReference type="RefSeq" id="WP_267926399.1">
    <property type="nucleotide sequence ID" value="NZ_AP024233.1"/>
</dbReference>
<dbReference type="InterPro" id="IPR014710">
    <property type="entry name" value="RmlC-like_jellyroll"/>
</dbReference>
<proteinExistence type="predicted"/>
<keyword evidence="3" id="KW-1185">Reference proteome</keyword>